<reference evidence="2 3" key="1">
    <citation type="submission" date="2024-06" db="EMBL/GenBank/DDBJ databases">
        <title>Genomic Encyclopedia of Type Strains, Phase IV (KMG-IV): sequencing the most valuable type-strain genomes for metagenomic binning, comparative biology and taxonomic classification.</title>
        <authorList>
            <person name="Goeker M."/>
        </authorList>
    </citation>
    <scope>NUCLEOTIDE SEQUENCE [LARGE SCALE GENOMIC DNA]</scope>
    <source>
        <strain evidence="2 3">DSM 21331</strain>
    </source>
</reference>
<name>A0ABV2L880_9HYPH</name>
<dbReference type="RefSeq" id="WP_056246680.1">
    <property type="nucleotide sequence ID" value="NZ_BPQL01000070.1"/>
</dbReference>
<feature type="region of interest" description="Disordered" evidence="1">
    <location>
        <begin position="1"/>
        <end position="23"/>
    </location>
</feature>
<evidence type="ECO:0000313" key="2">
    <source>
        <dbReference type="EMBL" id="MET3694043.1"/>
    </source>
</evidence>
<proteinExistence type="predicted"/>
<accession>A0ABV2L880</accession>
<keyword evidence="3" id="KW-1185">Reference proteome</keyword>
<gene>
    <name evidence="2" type="ORF">ABID43_003598</name>
</gene>
<evidence type="ECO:0000256" key="1">
    <source>
        <dbReference type="SAM" id="MobiDB-lite"/>
    </source>
</evidence>
<dbReference type="Proteomes" id="UP001549145">
    <property type="component" value="Unassembled WGS sequence"/>
</dbReference>
<protein>
    <submittedName>
        <fullName evidence="2">Uncharacterized protein</fullName>
    </submittedName>
</protein>
<dbReference type="EMBL" id="JBEPMM010000011">
    <property type="protein sequence ID" value="MET3694043.1"/>
    <property type="molecule type" value="Genomic_DNA"/>
</dbReference>
<sequence>MEPNLAPRVSDAPNSTLVHASGASRQCRGSYRVSPQGAALNSSLMKGLAAVIKDRRLTAPQLRVLLGQLESRDSDLRDELAAIRSHDGDRITWKRLLVFCDAMKVEAGELIASVYLARTAGPRVH</sequence>
<organism evidence="2 3">
    <name type="scientific">Methylobacterium goesingense</name>
    <dbReference type="NCBI Taxonomy" id="243690"/>
    <lineage>
        <taxon>Bacteria</taxon>
        <taxon>Pseudomonadati</taxon>
        <taxon>Pseudomonadota</taxon>
        <taxon>Alphaproteobacteria</taxon>
        <taxon>Hyphomicrobiales</taxon>
        <taxon>Methylobacteriaceae</taxon>
        <taxon>Methylobacterium</taxon>
    </lineage>
</organism>
<comment type="caution">
    <text evidence="2">The sequence shown here is derived from an EMBL/GenBank/DDBJ whole genome shotgun (WGS) entry which is preliminary data.</text>
</comment>
<evidence type="ECO:0000313" key="3">
    <source>
        <dbReference type="Proteomes" id="UP001549145"/>
    </source>
</evidence>